<dbReference type="KEGG" id="vg:60329019"/>
<dbReference type="EMBL" id="MH727548">
    <property type="protein sequence ID" value="AYB69328.1"/>
    <property type="molecule type" value="Genomic_DNA"/>
</dbReference>
<sequence length="226" mass="25988">MKLMAEQDTQRQRASAQKPNDTAEATTKPKHMNPNKLRYTLYRLTIDWLHLHTQLPTPPRQQTLRHTKTHTYGHPAEWASDTAALIADMLTSWHDYLAEQRNETPPPHGNEQKRIIAAWKYLEPRCEQLTQLVTHDDLKELPDLHHRILRILGYTKAPKYTLPVPCPSCGLLAMERTIGMGGNDYIACGNPDCTYIVRDDPDGKNYKWLIRVCLDTLIESEQQQAG</sequence>
<name>A0A385UCY4_9CAUD</name>
<gene>
    <name evidence="2" type="primary">94</name>
    <name evidence="2" type="ORF">SEA_GALACTIC_94</name>
</gene>
<evidence type="ECO:0000256" key="1">
    <source>
        <dbReference type="SAM" id="MobiDB-lite"/>
    </source>
</evidence>
<keyword evidence="3" id="KW-1185">Reference proteome</keyword>
<dbReference type="GeneID" id="60329019"/>
<feature type="region of interest" description="Disordered" evidence="1">
    <location>
        <begin position="1"/>
        <end position="34"/>
    </location>
</feature>
<evidence type="ECO:0000313" key="3">
    <source>
        <dbReference type="Proteomes" id="UP000269031"/>
    </source>
</evidence>
<dbReference type="Proteomes" id="UP000269031">
    <property type="component" value="Genome"/>
</dbReference>
<dbReference type="RefSeq" id="YP_009957497.1">
    <property type="nucleotide sequence ID" value="NC_051661.1"/>
</dbReference>
<protein>
    <submittedName>
        <fullName evidence="2">Uncharacterized protein</fullName>
    </submittedName>
</protein>
<feature type="compositionally biased region" description="Polar residues" evidence="1">
    <location>
        <begin position="12"/>
        <end position="25"/>
    </location>
</feature>
<accession>A0A385UCY4</accession>
<organism evidence="2 3">
    <name type="scientific">Mycobacterium phage Galactic</name>
    <dbReference type="NCBI Taxonomy" id="2301612"/>
    <lineage>
        <taxon>Viruses</taxon>
        <taxon>Duplodnaviria</taxon>
        <taxon>Heunggongvirae</taxon>
        <taxon>Uroviricota</taxon>
        <taxon>Caudoviricetes</taxon>
        <taxon>Gracegardnervirinae</taxon>
        <taxon>Cheoctovirus</taxon>
        <taxon>Cheoctovirus galactic</taxon>
    </lineage>
</organism>
<evidence type="ECO:0000313" key="2">
    <source>
        <dbReference type="EMBL" id="AYB69328.1"/>
    </source>
</evidence>
<proteinExistence type="predicted"/>
<reference evidence="2 3" key="1">
    <citation type="submission" date="2018-08" db="EMBL/GenBank/DDBJ databases">
        <authorList>
            <person name="Bray K.S."/>
            <person name="Carr Z.A."/>
            <person name="Cox A."/>
            <person name="Croney S.M."/>
            <person name="Francisco T.J."/>
            <person name="Gragg K.N."/>
            <person name="Gress-Byrd C.M."/>
            <person name="Holcomb E.R."/>
            <person name="Johnson C."/>
            <person name="Justice T.A."/>
            <person name="Latham E.D."/>
            <person name="Lovell F.C."/>
            <person name="Miller H.N."/>
            <person name="Quesada C."/>
            <person name="Radey J."/>
            <person name="Robinson P.M."/>
            <person name="Scott K.N."/>
            <person name="Smith C.E."/>
            <person name="Stamey B.D."/>
            <person name="Stanley G.P."/>
            <person name="Suchonic E.A."/>
            <person name="Taylor K.N."/>
            <person name="Weindel N.A."/>
            <person name="Wiseman B.T."/>
            <person name="Eckardt M.A."/>
            <person name="Gainey M.D."/>
            <person name="Wallen J.R."/>
            <person name="Garlena R.A."/>
            <person name="Russell D.A."/>
            <person name="Pope W.H."/>
            <person name="Jacobs-Sera D."/>
            <person name="Hatfull G.F."/>
        </authorList>
    </citation>
    <scope>NUCLEOTIDE SEQUENCE [LARGE SCALE GENOMIC DNA]</scope>
</reference>